<evidence type="ECO:0000256" key="3">
    <source>
        <dbReference type="ARBA" id="ARBA00005583"/>
    </source>
</evidence>
<accession>A0AA38Y148</accession>
<dbReference type="SUPFAM" id="SSF63418">
    <property type="entry name" value="MurE/MurF N-terminal domain"/>
    <property type="match status" value="2"/>
</dbReference>
<dbReference type="GO" id="GO:0008955">
    <property type="term" value="F:peptidoglycan glycosyltransferase activity"/>
    <property type="evidence" value="ECO:0007669"/>
    <property type="project" value="InterPro"/>
</dbReference>
<evidence type="ECO:0000256" key="25">
    <source>
        <dbReference type="ARBA" id="ARBA00023306"/>
    </source>
</evidence>
<dbReference type="HAMAP" id="MF_00038">
    <property type="entry name" value="MraY"/>
    <property type="match status" value="1"/>
</dbReference>
<dbReference type="Gene3D" id="3.40.50.150">
    <property type="entry name" value="Vaccinia Virus protein VP39"/>
    <property type="match status" value="1"/>
</dbReference>
<comment type="similarity">
    <text evidence="3">Belongs to the glycosyltransferase 4 family. MraY subfamily.</text>
</comment>
<feature type="region of interest" description="Disordered" evidence="27">
    <location>
        <begin position="2812"/>
        <end position="2836"/>
    </location>
</feature>
<dbReference type="GO" id="GO:0003677">
    <property type="term" value="F:DNA binding"/>
    <property type="evidence" value="ECO:0007669"/>
    <property type="project" value="UniProtKB-KW"/>
</dbReference>
<dbReference type="InterPro" id="IPR001460">
    <property type="entry name" value="PCN-bd_Tpept"/>
</dbReference>
<keyword evidence="12" id="KW-0645">Protease</keyword>
<keyword evidence="19 28" id="KW-1133">Transmembrane helix</keyword>
<dbReference type="HAMAP" id="MF_02019">
    <property type="entry name" value="MurF"/>
    <property type="match status" value="1"/>
</dbReference>
<feature type="transmembrane region" description="Helical" evidence="28">
    <location>
        <begin position="2336"/>
        <end position="2357"/>
    </location>
</feature>
<evidence type="ECO:0000256" key="22">
    <source>
        <dbReference type="ARBA" id="ARBA00023136"/>
    </source>
</evidence>
<dbReference type="GO" id="GO:0008658">
    <property type="term" value="F:penicillin binding"/>
    <property type="evidence" value="ECO:0007669"/>
    <property type="project" value="InterPro"/>
</dbReference>
<dbReference type="InterPro" id="IPR007159">
    <property type="entry name" value="SpoVT-AbrB_dom"/>
</dbReference>
<dbReference type="GO" id="GO:0008233">
    <property type="term" value="F:peptidase activity"/>
    <property type="evidence" value="ECO:0007669"/>
    <property type="project" value="UniProtKB-KW"/>
</dbReference>
<dbReference type="Pfam" id="PF02381">
    <property type="entry name" value="MraZ"/>
    <property type="match status" value="1"/>
</dbReference>
<evidence type="ECO:0000256" key="24">
    <source>
        <dbReference type="ARBA" id="ARBA00023210"/>
    </source>
</evidence>
<dbReference type="InterPro" id="IPR011922">
    <property type="entry name" value="Cell_div_FtsL"/>
</dbReference>
<evidence type="ECO:0000256" key="26">
    <source>
        <dbReference type="ARBA" id="ARBA00031461"/>
    </source>
</evidence>
<keyword evidence="9" id="KW-0698">rRNA processing</keyword>
<dbReference type="HAMAP" id="MF_00910">
    <property type="entry name" value="FtsL"/>
    <property type="match status" value="1"/>
</dbReference>
<dbReference type="NCBIfam" id="NF001124">
    <property type="entry name" value="PRK00139.1-2"/>
    <property type="match status" value="1"/>
</dbReference>
<keyword evidence="6" id="KW-1003">Cell membrane</keyword>
<feature type="transmembrane region" description="Helical" evidence="28">
    <location>
        <begin position="2448"/>
        <end position="2467"/>
    </location>
</feature>
<dbReference type="InterPro" id="IPR003444">
    <property type="entry name" value="MraZ"/>
</dbReference>
<dbReference type="HAMAP" id="MF_00913">
    <property type="entry name" value="PGT_FtsW_proteobact"/>
    <property type="match status" value="1"/>
</dbReference>
<keyword evidence="18" id="KW-0133">Cell shape</keyword>
<dbReference type="Pfam" id="PF03717">
    <property type="entry name" value="PBP_dimer"/>
    <property type="match status" value="1"/>
</dbReference>
<dbReference type="GO" id="GO:0000917">
    <property type="term" value="P:division septum assembly"/>
    <property type="evidence" value="ECO:0007669"/>
    <property type="project" value="UniProtKB-KW"/>
</dbReference>
<dbReference type="CDD" id="cd16321">
    <property type="entry name" value="MraZ_C"/>
    <property type="match status" value="1"/>
</dbReference>
<evidence type="ECO:0000256" key="8">
    <source>
        <dbReference type="ARBA" id="ARBA00022519"/>
    </source>
</evidence>
<dbReference type="Pfam" id="PF01795">
    <property type="entry name" value="Methyltransf_5"/>
    <property type="match status" value="1"/>
</dbReference>
<dbReference type="Pfam" id="PF00953">
    <property type="entry name" value="Glycos_transf_4"/>
    <property type="match status" value="1"/>
</dbReference>
<dbReference type="NCBIfam" id="TIGR01143">
    <property type="entry name" value="murF"/>
    <property type="match status" value="1"/>
</dbReference>
<dbReference type="Gene3D" id="1.10.150.170">
    <property type="entry name" value="Putative methyltransferase TM0872, insert domain"/>
    <property type="match status" value="1"/>
</dbReference>
<feature type="transmembrane region" description="Helical" evidence="28">
    <location>
        <begin position="2308"/>
        <end position="2329"/>
    </location>
</feature>
<evidence type="ECO:0000256" key="2">
    <source>
        <dbReference type="ARBA" id="ARBA00004651"/>
    </source>
</evidence>
<dbReference type="GO" id="GO:0008168">
    <property type="term" value="F:methyltransferase activity"/>
    <property type="evidence" value="ECO:0007669"/>
    <property type="project" value="UniProtKB-KW"/>
</dbReference>
<dbReference type="NCBIfam" id="NF001126">
    <property type="entry name" value="PRK00139.1-4"/>
    <property type="match status" value="1"/>
</dbReference>
<dbReference type="InterPro" id="IPR001182">
    <property type="entry name" value="FtsW/RodA"/>
</dbReference>
<dbReference type="Pfam" id="PF01098">
    <property type="entry name" value="FTSW_RODA_SPOVE"/>
    <property type="match status" value="1"/>
</dbReference>
<dbReference type="SUPFAM" id="SSF53335">
    <property type="entry name" value="S-adenosyl-L-methionine-dependent methyltransferases"/>
    <property type="match status" value="1"/>
</dbReference>
<dbReference type="InterPro" id="IPR005761">
    <property type="entry name" value="UDP-N-AcMur-Glu-dNH2Pim_ligase"/>
</dbReference>
<dbReference type="Gene3D" id="3.90.190.20">
    <property type="entry name" value="Mur ligase, C-terminal domain"/>
    <property type="match status" value="2"/>
</dbReference>
<evidence type="ECO:0000256" key="11">
    <source>
        <dbReference type="ARBA" id="ARBA00022618"/>
    </source>
</evidence>
<dbReference type="InterPro" id="IPR013221">
    <property type="entry name" value="Mur_ligase_cen"/>
</dbReference>
<dbReference type="SUPFAM" id="SSF56519">
    <property type="entry name" value="Penicillin binding protein dimerisation domain"/>
    <property type="match status" value="1"/>
</dbReference>
<keyword evidence="21" id="KW-0238">DNA-binding</keyword>
<keyword evidence="15 28" id="KW-0812">Transmembrane</keyword>
<feature type="transmembrane region" description="Helical" evidence="28">
    <location>
        <begin position="524"/>
        <end position="542"/>
    </location>
</feature>
<dbReference type="GO" id="GO:0003700">
    <property type="term" value="F:DNA-binding transcription factor activity"/>
    <property type="evidence" value="ECO:0007669"/>
    <property type="project" value="InterPro"/>
</dbReference>
<dbReference type="InterPro" id="IPR036615">
    <property type="entry name" value="Mur_ligase_C_dom_sf"/>
</dbReference>
<dbReference type="HAMAP" id="MF_02080">
    <property type="entry name" value="FtsI_transpept"/>
    <property type="match status" value="1"/>
</dbReference>
<dbReference type="SUPFAM" id="SSF89447">
    <property type="entry name" value="AbrB/MazE/MraZ-like"/>
    <property type="match status" value="1"/>
</dbReference>
<dbReference type="GO" id="GO:0006508">
    <property type="term" value="P:proteolysis"/>
    <property type="evidence" value="ECO:0007669"/>
    <property type="project" value="UniProtKB-KW"/>
</dbReference>
<dbReference type="Pfam" id="PF08245">
    <property type="entry name" value="Mur_ligase_M"/>
    <property type="match status" value="2"/>
</dbReference>
<feature type="transmembrane region" description="Helical" evidence="28">
    <location>
        <begin position="2479"/>
        <end position="2497"/>
    </location>
</feature>
<keyword evidence="16" id="KW-0677">Repeat</keyword>
<keyword evidence="25" id="KW-0131">Cell cycle</keyword>
<evidence type="ECO:0000256" key="5">
    <source>
        <dbReference type="ARBA" id="ARBA00013860"/>
    </source>
</evidence>
<dbReference type="InterPro" id="IPR005311">
    <property type="entry name" value="PBP_dimer"/>
</dbReference>
<dbReference type="GO" id="GO:0047480">
    <property type="term" value="F:UDP-N-acetylmuramoyl-tripeptide-D-alanyl-D-alanine ligase activity"/>
    <property type="evidence" value="ECO:0007669"/>
    <property type="project" value="InterPro"/>
</dbReference>
<evidence type="ECO:0000256" key="21">
    <source>
        <dbReference type="ARBA" id="ARBA00023125"/>
    </source>
</evidence>
<dbReference type="GO" id="GO:0008963">
    <property type="term" value="F:phospho-N-acetylmuramoyl-pentapeptide-transferase activity"/>
    <property type="evidence" value="ECO:0007669"/>
    <property type="project" value="InterPro"/>
</dbReference>
<dbReference type="InterPro" id="IPR012338">
    <property type="entry name" value="Beta-lactam/transpept-like"/>
</dbReference>
<dbReference type="InterPro" id="IPR013437">
    <property type="entry name" value="FtsW"/>
</dbReference>
<gene>
    <name evidence="30" type="ORF">H2204_007736</name>
</gene>
<comment type="subcellular location">
    <subcellularLocation>
        <location evidence="2">Cell membrane</location>
        <topology evidence="2">Multi-pass membrane protein</topology>
    </subcellularLocation>
    <subcellularLocation>
        <location evidence="1">Cell membrane</location>
        <topology evidence="1">Single-pass type II membrane protein</topology>
    </subcellularLocation>
</comment>
<keyword evidence="20" id="KW-0805">Transcription regulation</keyword>
<evidence type="ECO:0000256" key="6">
    <source>
        <dbReference type="ARBA" id="ARBA00022475"/>
    </source>
</evidence>
<comment type="caution">
    <text evidence="30">The sequence shown here is derived from an EMBL/GenBank/DDBJ whole genome shotgun (WGS) entry which is preliminary data.</text>
</comment>
<dbReference type="InterPro" id="IPR038619">
    <property type="entry name" value="MraZ_sf"/>
</dbReference>
<keyword evidence="7" id="KW-0963">Cytoplasm</keyword>
<dbReference type="Pfam" id="PF01225">
    <property type="entry name" value="Mur_ligase"/>
    <property type="match status" value="2"/>
</dbReference>
<proteinExistence type="inferred from homology"/>
<dbReference type="Gene3D" id="3.40.1190.10">
    <property type="entry name" value="Mur-like, catalytic domain"/>
    <property type="match status" value="2"/>
</dbReference>
<feature type="transmembrane region" description="Helical" evidence="28">
    <location>
        <begin position="2282"/>
        <end position="2302"/>
    </location>
</feature>
<feature type="transmembrane region" description="Helical" evidence="28">
    <location>
        <begin position="2071"/>
        <end position="2094"/>
    </location>
</feature>
<dbReference type="GO" id="GO:0006364">
    <property type="term" value="P:rRNA processing"/>
    <property type="evidence" value="ECO:0007669"/>
    <property type="project" value="UniProtKB-KW"/>
</dbReference>
<organism evidence="30">
    <name type="scientific">Knufia peltigerae</name>
    <dbReference type="NCBI Taxonomy" id="1002370"/>
    <lineage>
        <taxon>Eukaryota</taxon>
        <taxon>Fungi</taxon>
        <taxon>Dikarya</taxon>
        <taxon>Ascomycota</taxon>
        <taxon>Pezizomycotina</taxon>
        <taxon>Eurotiomycetes</taxon>
        <taxon>Chaetothyriomycetidae</taxon>
        <taxon>Chaetothyriales</taxon>
        <taxon>Trichomeriaceae</taxon>
        <taxon>Knufia</taxon>
    </lineage>
</organism>
<dbReference type="FunFam" id="1.10.150.170:FF:000001">
    <property type="entry name" value="Ribosomal RNA small subunit methyltransferase H"/>
    <property type="match status" value="1"/>
</dbReference>
<feature type="transmembrane region" description="Helical" evidence="28">
    <location>
        <begin position="440"/>
        <end position="459"/>
    </location>
</feature>
<evidence type="ECO:0000256" key="19">
    <source>
        <dbReference type="ARBA" id="ARBA00022989"/>
    </source>
</evidence>
<dbReference type="EMBL" id="JAPDRN010000054">
    <property type="protein sequence ID" value="KAJ9632649.1"/>
    <property type="molecule type" value="Genomic_DNA"/>
</dbReference>
<keyword evidence="13" id="KW-0808">Transferase</keyword>
<dbReference type="SUPFAM" id="SSF56601">
    <property type="entry name" value="beta-lactamase/transpeptidase-like"/>
    <property type="match status" value="1"/>
</dbReference>
<evidence type="ECO:0000256" key="17">
    <source>
        <dbReference type="ARBA" id="ARBA00022801"/>
    </source>
</evidence>
<protein>
    <recommendedName>
        <fullName evidence="5">Transcriptional regulator MraZ</fullName>
    </recommendedName>
    <alternativeName>
        <fullName evidence="26">UDP-MurNAc-pentapeptide synthetase</fullName>
    </alternativeName>
</protein>
<dbReference type="InterPro" id="IPR029063">
    <property type="entry name" value="SAM-dependent_MTases_sf"/>
</dbReference>
<feature type="transmembrane region" description="Helical" evidence="28">
    <location>
        <begin position="2142"/>
        <end position="2159"/>
    </location>
</feature>
<feature type="transmembrane region" description="Helical" evidence="28">
    <location>
        <begin position="2741"/>
        <end position="2766"/>
    </location>
</feature>
<evidence type="ECO:0000256" key="15">
    <source>
        <dbReference type="ARBA" id="ARBA00022692"/>
    </source>
</evidence>
<feature type="transmembrane region" description="Helical" evidence="28">
    <location>
        <begin position="2418"/>
        <end position="2442"/>
    </location>
</feature>
<feature type="transmembrane region" description="Helical" evidence="28">
    <location>
        <begin position="2569"/>
        <end position="2588"/>
    </location>
</feature>
<dbReference type="InterPro" id="IPR035642">
    <property type="entry name" value="MraZ_N"/>
</dbReference>
<dbReference type="InterPro" id="IPR018480">
    <property type="entry name" value="PNAcMuramoyl-5peptid_Trfase_CS"/>
</dbReference>
<feature type="transmembrane region" description="Helical" evidence="28">
    <location>
        <begin position="2179"/>
        <end position="2206"/>
    </location>
</feature>
<dbReference type="NCBIfam" id="TIGR02614">
    <property type="entry name" value="ftsW"/>
    <property type="match status" value="1"/>
</dbReference>
<keyword evidence="11" id="KW-0132">Cell division</keyword>
<feature type="transmembrane region" description="Helical" evidence="28">
    <location>
        <begin position="2546"/>
        <end position="2563"/>
    </location>
</feature>
<feature type="transmembrane region" description="Helical" evidence="28">
    <location>
        <begin position="2709"/>
        <end position="2735"/>
    </location>
</feature>
<dbReference type="SUPFAM" id="SSF53623">
    <property type="entry name" value="MurD-like peptide ligases, catalytic domain"/>
    <property type="match status" value="2"/>
</dbReference>
<dbReference type="InterPro" id="IPR035644">
    <property type="entry name" value="MraZ_C"/>
</dbReference>
<dbReference type="InterPro" id="IPR003524">
    <property type="entry name" value="PNAcMuramoyl-5peptid_Trfase"/>
</dbReference>
<feature type="transmembrane region" description="Helical" evidence="28">
    <location>
        <begin position="2595"/>
        <end position="2613"/>
    </location>
</feature>
<dbReference type="InterPro" id="IPR023397">
    <property type="entry name" value="SAM-dep_MeTrfase_MraW_recog"/>
</dbReference>
<dbReference type="NCBIfam" id="TIGR00006">
    <property type="entry name" value="16S rRNA (cytosine(1402)-N(4))-methyltransferase RsmH"/>
    <property type="match status" value="1"/>
</dbReference>
<comment type="similarity">
    <text evidence="4">Belongs to the MurCDEF family. MurE subfamily.</text>
</comment>
<dbReference type="GO" id="GO:0008360">
    <property type="term" value="P:regulation of cell shape"/>
    <property type="evidence" value="ECO:0007669"/>
    <property type="project" value="UniProtKB-KW"/>
</dbReference>
<dbReference type="NCBIfam" id="TIGR02209">
    <property type="entry name" value="ftsL_broad"/>
    <property type="match status" value="1"/>
</dbReference>
<evidence type="ECO:0000256" key="9">
    <source>
        <dbReference type="ARBA" id="ARBA00022552"/>
    </source>
</evidence>
<evidence type="ECO:0000256" key="14">
    <source>
        <dbReference type="ARBA" id="ARBA00022691"/>
    </source>
</evidence>
<dbReference type="InterPro" id="IPR037532">
    <property type="entry name" value="FtsI_transpept"/>
</dbReference>
<feature type="transmembrane region" description="Helical" evidence="28">
    <location>
        <begin position="2246"/>
        <end position="2270"/>
    </location>
</feature>
<dbReference type="InterPro" id="IPR005863">
    <property type="entry name" value="UDP-N-AcMur_synth"/>
</dbReference>
<dbReference type="PANTHER" id="PTHR23135">
    <property type="entry name" value="MUR LIGASE FAMILY MEMBER"/>
    <property type="match status" value="1"/>
</dbReference>
<feature type="transmembrane region" description="Helical" evidence="28">
    <location>
        <begin position="2676"/>
        <end position="2697"/>
    </location>
</feature>
<keyword evidence="17" id="KW-0378">Hydrolase</keyword>
<dbReference type="Pfam" id="PF00905">
    <property type="entry name" value="Transpeptidase"/>
    <property type="match status" value="1"/>
</dbReference>
<dbReference type="InterPro" id="IPR004101">
    <property type="entry name" value="Mur_ligase_C"/>
</dbReference>
<dbReference type="Gene3D" id="3.90.1310.10">
    <property type="entry name" value="Penicillin-binding protein 2a (Domain 2)"/>
    <property type="match status" value="1"/>
</dbReference>
<dbReference type="Gene3D" id="3.30.450.330">
    <property type="match status" value="1"/>
</dbReference>
<evidence type="ECO:0000256" key="7">
    <source>
        <dbReference type="ARBA" id="ARBA00022490"/>
    </source>
</evidence>
<dbReference type="NCBIfam" id="TIGR01085">
    <property type="entry name" value="murE"/>
    <property type="match status" value="1"/>
</dbReference>
<dbReference type="PANTHER" id="PTHR23135:SF4">
    <property type="entry name" value="UDP-N-ACETYLMURAMOYL-L-ALANYL-D-GLUTAMATE--2,6-DIAMINOPIMELATE LIGASE MURE HOMOLOG, CHLOROPLASTIC"/>
    <property type="match status" value="1"/>
</dbReference>
<keyword evidence="14" id="KW-0949">S-adenosyl-L-methionine</keyword>
<dbReference type="PROSITE" id="PS51740">
    <property type="entry name" value="SPOVT_ABRB"/>
    <property type="match status" value="1"/>
</dbReference>
<feature type="transmembrane region" description="Helical" evidence="28">
    <location>
        <begin position="2213"/>
        <end position="2234"/>
    </location>
</feature>
<dbReference type="HAMAP" id="MF_00208">
    <property type="entry name" value="MurE"/>
    <property type="match status" value="1"/>
</dbReference>
<sequence>MAVPTAHRDLVARVSNNRLVLTYNPFESGCLWLYAESEWERVRDDVMSKPNTQRVVRLLQQKLVGSAAHLELDGNGRISIPASHRGAVGIEKKAVLLGMGDKFELWSEQAHRALIQQTLSDEDLEAQTGHLPVSQSPAVHLPVLYTQVLEGLRVIENGRYLDGTFGRGGHARGVLTQLGPEGRLLVMDKDPEAIAVAERDFAPDPRVSIFRGSFAQLLQWNETAEGLDGVLFDLGVSSPQLDVAERGFSFGKDGPLDMRMDPDSGESAAQWINRVEDREIADVLWTYGEERQSRRIARAIVARREKQPFTRTAELAELIASVMPRGKDKIHPATRSFQAIRIHINRELADLEAGLDAAVERLKPGGRLAVISFHSLEDRIVKQYMNRLAKAPPANRRLPEAQVFVPTLDLIGGAIKATDEELAMNPRARSAVLRVAQNRLLLIILLACTVASAIGVVFVRHRHRQTFIELSRAERARDDLNIEFGRLQLEQATLAEANRVDSIAREKLGMKFPEAADVVVRLRWVALALGLCSVSLVGRAAYVQIINSDFYQRQGEARYLRELPIKTSRGMITDRNGEPLAVSTPVASIWVNPQDLLRSPERIPELAQAVGMSVDELSSRLSQKSDKEFMYLRRRINPDEAERVVALKIPGVAAQREFRRFYPQGEAMAHVLGFTNIDDRGQEGLELAFDEWLRGKPGGKRVIRNRKGETVESDLLHAAEPGKDLTLSIDRRIQYLAFKELRNALVANKAAGGSMVIMDVTTGEILAMVNLPTYNPNSLNGAVPDTRRNRAVTDLVEPGSTMKPLTIATALQSGVVTKDTIIDTNPGYMQVARFTIRDVPRNNGVLNVTGVITRSSNIGAAKIAAKMPDQVFYDGVRRFGYGSVPHSGFPGESGGVVRRPANWDGATKTTMSYGYGLNVTPLQIATAYSALANGGKLIAPTFVKGQRNEGQQIIDENVAKQVVAMMETVVTQGGAKQAAVLGYRVAGKTGTARKTGPGGYERGHYNALFAGVVPATNPRFATVIVINDPQGGKFYGGLVSAPVYHNVMEGTLRLMDVPLDDLQSWLAAQQSGKIGHSASVLPVPPAEAALPADAAAEFDAALPSAQSHLLPDVALAGHDPVLTGLVLDSRAVRPGNAFVAIAGFGAHGLGFVEQARAAGAGAILFEAPAPAELPAPADAIAVPDLRARLGAMADQFHGAPSRAMTMVGVTGTNGKTSTVQLLAQAWHLLGTPSGSIGTLGAGLYGAVEPTGFTTPLVLQMHALLAQLRDDGARAVAMEVSSHALDQGRVDAVHYDVAVFTNLTRDHLDYHGDMASYGAAKARLFHRPGLKAAVINLDDAFGRQLFAGLPAGVQAIGLSSRGADGANVRAEALQLDGRGIGFALIIDGQRAAVQSPLLGRFNVDNLLAVAGSLHALGHPLPRIAEVLSALQPIRGRMNRLGGEDGLPTVVVDYAHTPDALEQALDSLHGHLQGTLFCVFGCGGERDTGKRPQMAAIAERLANQVIVTDDNPRGEDGDVIVADILAGFADASAVTVQRNRARAIGLAVKRAGAGDIVLIAGKGHEPYQEVNGVRHDFDDTEVAAAALAAKAGRRMKRTLLSLIAHWAGGEIHGDDVAIDAISNDTRSLGPGSLYVALRGERFDGHDFAADAHARGASALLVERLLPLDLPQVLVADSERALAKIAAGMQRDRATELFAITGSNGKTSVKSLLLAILQQVAQHAHKVVYANPGNRNNEIGLPLAVIDAPEDADYAVYEMGAGKPGDIAYLTDVARPRYALVNNIAPAHLERMGSLLGVAVTKGAIYAALPADGVAVINVDDAYGRWFEQHFIGTPARCRVLRYGLEHTADVTARDIRAGAQGSRFTLVTPMGEAGVVLGLPGRHNISNALAAASLALAAGIELSLVATGLAEAQPVPGRQIAHQLHNGAVLVDDSYNANPGSLAAAIDALAAAPEEGWLVLGDMRELGPDAEALHAQAGIRARAAGLKRLYALGPLSAAAAAAFGEGGRHFTTHDALSQALKDELHAGVRCLVKGSRGSAMDTIVKALLAQGEESPHVQLESLFGLFNYQTFRAILAALTALFLSLWLGPAMIRKLAQFKGGQPIRKDGPQTHFSKAGTPTMGGSLILLTVTLSVLMWADLRNRYVWLVLAVMLCFGAIGWYDDWIKIVRRDPNGLKSRWKYLLQSIFGLAAGIFLFQTADVPAALTFYIPMFKSVALPLAGIGFVAIAYFWIVGFSNAVNLTDGLDGLAIMPTVLVACALGVFAYASGNVVFANYLQIPQIPGAGELVIICAAIAGAGLGFLWFNTYPAMVFMGDIGALSLGAVLGTIAVITRQELVLVIMGGVFVIETLSVMIQVASFKLTGKRVFRMAPIHHHFELKGWPEPRVIVRFWIISVVLVLIGLATLKATRLEAIGGSYDKWLLGAMIALTGLGVVMVASSSIALMSSPFYYLNRHLIFLAVGIALAIMAARTELKTIEQYNQMLLLGCFALLVVVFVPGLGSSVNGARRWINLGISKFQTVEAVKVLYIVWLSSYLVRFRDEVNATWPAMLKPLGVAGALVVLLLLQPDFGSSTLLLAITAGMLVLGGVNMPRMSMPVVFGLVGMSALAIIEPYRMRRITSFLDPWADQQGDGYQLSNALMAVGRGEWTGVGLGNSVQKLYYLPEAHTDFIFSVTAEEFGFLGTCTIVALYALLVGRTFWLGMRCVEMKRHFSGYIAFGIGLWISMQTFVSIGVNLGILPTKGLTLPLISSGGSSVLMTCVAMGLLLRVSYELKRAERRQAVRMGAADDVAGPAPADAPAAPVAKSVPMAAEPAAAEPAAVRGTSRLQSRVEPTFGRLG</sequence>
<dbReference type="InterPro" id="IPR035911">
    <property type="entry name" value="MurE/MurF_N"/>
</dbReference>
<evidence type="ECO:0000259" key="29">
    <source>
        <dbReference type="PROSITE" id="PS51740"/>
    </source>
</evidence>
<dbReference type="CDD" id="cd16320">
    <property type="entry name" value="MraZ_N"/>
    <property type="match status" value="1"/>
</dbReference>
<evidence type="ECO:0000256" key="18">
    <source>
        <dbReference type="ARBA" id="ARBA00022960"/>
    </source>
</evidence>
<dbReference type="CDD" id="cd06852">
    <property type="entry name" value="GT_MraY"/>
    <property type="match status" value="1"/>
</dbReference>
<keyword evidence="8" id="KW-0997">Cell inner membrane</keyword>
<feature type="domain" description="SpoVT-AbrB" evidence="29">
    <location>
        <begin position="67"/>
        <end position="110"/>
    </location>
</feature>
<dbReference type="PROSITE" id="PS01347">
    <property type="entry name" value="MRAY_1"/>
    <property type="match status" value="1"/>
</dbReference>
<feature type="transmembrane region" description="Helical" evidence="28">
    <location>
        <begin position="2384"/>
        <end position="2406"/>
    </location>
</feature>
<evidence type="ECO:0000256" key="23">
    <source>
        <dbReference type="ARBA" id="ARBA00023163"/>
    </source>
</evidence>
<dbReference type="NCBIfam" id="TIGR00445">
    <property type="entry name" value="mraY"/>
    <property type="match status" value="1"/>
</dbReference>
<dbReference type="Gene3D" id="3.40.710.10">
    <property type="entry name" value="DD-peptidase/beta-lactamase superfamily"/>
    <property type="match status" value="1"/>
</dbReference>
<keyword evidence="23" id="KW-0804">Transcription</keyword>
<keyword evidence="10" id="KW-0489">Methyltransferase</keyword>
<dbReference type="Gene3D" id="3.40.1390.10">
    <property type="entry name" value="MurE/MurF, N-terminal domain"/>
    <property type="match status" value="2"/>
</dbReference>
<evidence type="ECO:0000256" key="20">
    <source>
        <dbReference type="ARBA" id="ARBA00023015"/>
    </source>
</evidence>
<dbReference type="InterPro" id="IPR037914">
    <property type="entry name" value="SpoVT-AbrB_sf"/>
</dbReference>
<dbReference type="GO" id="GO:0032259">
    <property type="term" value="P:methylation"/>
    <property type="evidence" value="ECO:0007669"/>
    <property type="project" value="UniProtKB-KW"/>
</dbReference>
<dbReference type="HAMAP" id="MF_01008">
    <property type="entry name" value="MraZ"/>
    <property type="match status" value="1"/>
</dbReference>
<reference evidence="30" key="1">
    <citation type="submission" date="2022-10" db="EMBL/GenBank/DDBJ databases">
        <title>Culturing micro-colonial fungi from biological soil crusts in the Mojave desert and describing Neophaeococcomyces mojavensis, and introducing the new genera and species Taxawa tesnikishii.</title>
        <authorList>
            <person name="Kurbessoian T."/>
            <person name="Stajich J.E."/>
        </authorList>
    </citation>
    <scope>NUCLEOTIDE SEQUENCE</scope>
    <source>
        <strain evidence="30">TK_35</strain>
    </source>
</reference>
<keyword evidence="22 28" id="KW-0472">Membrane</keyword>
<feature type="transmembrane region" description="Helical" evidence="28">
    <location>
        <begin position="2114"/>
        <end position="2135"/>
    </location>
</feature>
<dbReference type="PROSITE" id="PS01348">
    <property type="entry name" value="MRAY_2"/>
    <property type="match status" value="1"/>
</dbReference>
<dbReference type="GO" id="GO:0071555">
    <property type="term" value="P:cell wall organization"/>
    <property type="evidence" value="ECO:0007669"/>
    <property type="project" value="InterPro"/>
</dbReference>
<dbReference type="GO" id="GO:0005737">
    <property type="term" value="C:cytoplasm"/>
    <property type="evidence" value="ECO:0007669"/>
    <property type="project" value="InterPro"/>
</dbReference>
<dbReference type="InterPro" id="IPR036138">
    <property type="entry name" value="PBP_dimer_sf"/>
</dbReference>
<evidence type="ECO:0000256" key="1">
    <source>
        <dbReference type="ARBA" id="ARBA00004401"/>
    </source>
</evidence>
<dbReference type="SUPFAM" id="SSF81799">
    <property type="entry name" value="Putative methyltransferase TM0872, insert domain"/>
    <property type="match status" value="1"/>
</dbReference>
<dbReference type="Pfam" id="PF02875">
    <property type="entry name" value="Mur_ligase_C"/>
    <property type="match status" value="2"/>
</dbReference>
<dbReference type="Gene3D" id="3.40.1550.20">
    <property type="entry name" value="Transcriptional regulator MraZ domain"/>
    <property type="match status" value="1"/>
</dbReference>
<dbReference type="InterPro" id="IPR020603">
    <property type="entry name" value="MraZ_dom"/>
</dbReference>
<evidence type="ECO:0000256" key="10">
    <source>
        <dbReference type="ARBA" id="ARBA00022603"/>
    </source>
</evidence>
<dbReference type="HAMAP" id="MF_01007">
    <property type="entry name" value="16SrRNA_methyltr_H"/>
    <property type="match status" value="1"/>
</dbReference>
<keyword evidence="24" id="KW-0717">Septation</keyword>
<dbReference type="SUPFAM" id="SSF53244">
    <property type="entry name" value="MurD-like peptide ligases, peptide-binding domain"/>
    <property type="match status" value="2"/>
</dbReference>
<evidence type="ECO:0000256" key="13">
    <source>
        <dbReference type="ARBA" id="ARBA00022679"/>
    </source>
</evidence>
<evidence type="ECO:0000256" key="12">
    <source>
        <dbReference type="ARBA" id="ARBA00022670"/>
    </source>
</evidence>
<dbReference type="InterPro" id="IPR036565">
    <property type="entry name" value="Mur-like_cat_sf"/>
</dbReference>
<dbReference type="InterPro" id="IPR000713">
    <property type="entry name" value="Mur_ligase_N"/>
</dbReference>
<dbReference type="GO" id="GO:0005886">
    <property type="term" value="C:plasma membrane"/>
    <property type="evidence" value="ECO:0007669"/>
    <property type="project" value="UniProtKB-SubCell"/>
</dbReference>
<evidence type="ECO:0000256" key="16">
    <source>
        <dbReference type="ARBA" id="ARBA00022737"/>
    </source>
</evidence>
<dbReference type="GO" id="GO:0005524">
    <property type="term" value="F:ATP binding"/>
    <property type="evidence" value="ECO:0007669"/>
    <property type="project" value="InterPro"/>
</dbReference>
<evidence type="ECO:0000256" key="27">
    <source>
        <dbReference type="SAM" id="MobiDB-lite"/>
    </source>
</evidence>
<evidence type="ECO:0000256" key="4">
    <source>
        <dbReference type="ARBA" id="ARBA00005898"/>
    </source>
</evidence>
<dbReference type="InterPro" id="IPR002903">
    <property type="entry name" value="RsmH"/>
</dbReference>
<evidence type="ECO:0000313" key="30">
    <source>
        <dbReference type="EMBL" id="KAJ9632649.1"/>
    </source>
</evidence>
<dbReference type="InterPro" id="IPR000715">
    <property type="entry name" value="Glycosyl_transferase_4"/>
</dbReference>
<evidence type="ECO:0000256" key="28">
    <source>
        <dbReference type="SAM" id="Phobius"/>
    </source>
</evidence>
<name>A0AA38Y148_9EURO</name>